<dbReference type="EMBL" id="KP208776">
    <property type="protein sequence ID" value="AJO61383.1"/>
    <property type="molecule type" value="Genomic_DNA"/>
</dbReference>
<sequence length="265" mass="30763">MKKLFFVSFMVTPSFFPLAISLGLLDSFESLVCWMHYGAFWFFVVGFSFVFFSICMWWLDLNQEGNSGNQSSLTVTCFRFGVIFFIISEAFLFHSIIWSLYHFLLNSSVALGCAYPPFGFKELGFDPFGVPLFNTFLLVFSGVSVTWVHSSLRCYDRFSAIVGYIITIILGSLFVFFQFQEYQQSYLTINSTIFGTVFFFLTGFHGLHVCIGLSFIVVCFVRFYRDFGFSSTHHVMFEAAIWYWHFVDVVWIVLYFSVYILGQVF</sequence>
<dbReference type="AlphaFoldDB" id="A0A0C5DKX9"/>
<evidence type="ECO:0000256" key="6">
    <source>
        <dbReference type="ARBA" id="ARBA00022989"/>
    </source>
</evidence>
<dbReference type="SUPFAM" id="SSF81452">
    <property type="entry name" value="Cytochrome c oxidase subunit III-like"/>
    <property type="match status" value="1"/>
</dbReference>
<evidence type="ECO:0000256" key="3">
    <source>
        <dbReference type="ARBA" id="ARBA00015944"/>
    </source>
</evidence>
<dbReference type="GO" id="GO:0004129">
    <property type="term" value="F:cytochrome-c oxidase activity"/>
    <property type="evidence" value="ECO:0007669"/>
    <property type="project" value="InterPro"/>
</dbReference>
<dbReference type="GO" id="GO:0005739">
    <property type="term" value="C:mitochondrion"/>
    <property type="evidence" value="ECO:0007669"/>
    <property type="project" value="TreeGrafter"/>
</dbReference>
<dbReference type="InterPro" id="IPR000298">
    <property type="entry name" value="Cyt_c_oxidase-like_su3"/>
</dbReference>
<keyword evidence="6 9" id="KW-1133">Transmembrane helix</keyword>
<organism evidence="11">
    <name type="scientific">Crenobia alpina</name>
    <dbReference type="NCBI Taxonomy" id="27898"/>
    <lineage>
        <taxon>Eukaryota</taxon>
        <taxon>Metazoa</taxon>
        <taxon>Spiralia</taxon>
        <taxon>Lophotrochozoa</taxon>
        <taxon>Platyhelminthes</taxon>
        <taxon>Rhabditophora</taxon>
        <taxon>Seriata</taxon>
        <taxon>Tricladida</taxon>
        <taxon>Continenticola</taxon>
        <taxon>Planarioidea</taxon>
        <taxon>Planariidae</taxon>
        <taxon>Crenobia</taxon>
    </lineage>
</organism>
<protein>
    <recommendedName>
        <fullName evidence="3 8">Cytochrome c oxidase subunit 3</fullName>
    </recommendedName>
</protein>
<dbReference type="InterPro" id="IPR033945">
    <property type="entry name" value="Cyt_c_oxase_su3_dom"/>
</dbReference>
<keyword evidence="4 8" id="KW-0812">Transmembrane</keyword>
<feature type="transmembrane region" description="Helical" evidence="9">
    <location>
        <begin position="37"/>
        <end position="59"/>
    </location>
</feature>
<dbReference type="Pfam" id="PF00510">
    <property type="entry name" value="COX3"/>
    <property type="match status" value="1"/>
</dbReference>
<evidence type="ECO:0000256" key="4">
    <source>
        <dbReference type="ARBA" id="ARBA00022692"/>
    </source>
</evidence>
<keyword evidence="7 9" id="KW-0472">Membrane</keyword>
<name>A0A0C5DKX9_9PLAT</name>
<comment type="function">
    <text evidence="8">Component of the cytochrome c oxidase, the last enzyme in the mitochondrial electron transport chain which drives oxidative phosphorylation. The respiratory chain contains 3 multisubunit complexes succinate dehydrogenase (complex II, CII), ubiquinol-cytochrome c oxidoreductase (cytochrome b-c1 complex, complex III, CIII) and cytochrome c oxidase (complex IV, CIV), that cooperate to transfer electrons derived from NADH and succinate to molecular oxygen, creating an electrochemical gradient over the inner membrane that drives transmembrane transport and the ATP synthase. Cytochrome c oxidase is the component of the respiratory chain that catalyzes the reduction of oxygen to water. Electrons originating from reduced cytochrome c in the intermembrane space (IMS) are transferred via the dinuclear copper A center (CU(A)) of subunit 2 and heme A of subunit 1 to the active site in subunit 1, a binuclear center (BNC) formed by heme A3 and copper B (CU(B)). The BNC reduces molecular oxygen to 2 water molecules using 4 electrons from cytochrome c in the IMS and 4 protons from the mitochondrial matrix.</text>
</comment>
<dbReference type="Gene3D" id="1.20.120.80">
    <property type="entry name" value="Cytochrome c oxidase, subunit III, four-helix bundle"/>
    <property type="match status" value="1"/>
</dbReference>
<accession>A0A0C5DKX9</accession>
<evidence type="ECO:0000256" key="5">
    <source>
        <dbReference type="ARBA" id="ARBA00022967"/>
    </source>
</evidence>
<keyword evidence="5" id="KW-1278">Translocase</keyword>
<feature type="transmembrane region" description="Helical" evidence="9">
    <location>
        <begin position="80"/>
        <end position="101"/>
    </location>
</feature>
<evidence type="ECO:0000313" key="11">
    <source>
        <dbReference type="EMBL" id="AJO61383.1"/>
    </source>
</evidence>
<geneLocation type="mitochondrion" evidence="11"/>
<evidence type="ECO:0000256" key="7">
    <source>
        <dbReference type="ARBA" id="ARBA00023136"/>
    </source>
</evidence>
<dbReference type="PROSITE" id="PS50253">
    <property type="entry name" value="COX3"/>
    <property type="match status" value="1"/>
</dbReference>
<evidence type="ECO:0000256" key="1">
    <source>
        <dbReference type="ARBA" id="ARBA00004141"/>
    </source>
</evidence>
<dbReference type="PANTHER" id="PTHR11403:SF7">
    <property type="entry name" value="CYTOCHROME C OXIDASE SUBUNIT 3"/>
    <property type="match status" value="1"/>
</dbReference>
<dbReference type="PANTHER" id="PTHR11403">
    <property type="entry name" value="CYTOCHROME C OXIDASE SUBUNIT III"/>
    <property type="match status" value="1"/>
</dbReference>
<evidence type="ECO:0000256" key="9">
    <source>
        <dbReference type="SAM" id="Phobius"/>
    </source>
</evidence>
<gene>
    <name evidence="11" type="primary">cox3</name>
</gene>
<dbReference type="GO" id="GO:0006123">
    <property type="term" value="P:mitochondrial electron transport, cytochrome c to oxygen"/>
    <property type="evidence" value="ECO:0007669"/>
    <property type="project" value="TreeGrafter"/>
</dbReference>
<reference evidence="11" key="1">
    <citation type="journal article" date="2015" name="PLoS ONE">
        <title>Evolutionary Analysis of Mitogenomes from Parasitic and Free-living Flatworms.</title>
        <authorList>
            <person name="Sola E."/>
            <person name="Alvarez-Presas M."/>
            <person name="Frias-Lopez C."/>
            <person name="Littlewood T.D.J."/>
            <person name="Rozas J."/>
            <person name="Riutort M."/>
        </authorList>
    </citation>
    <scope>NUCLEOTIDE SEQUENCE</scope>
</reference>
<dbReference type="CDD" id="cd01665">
    <property type="entry name" value="Cyt_c_Oxidase_III"/>
    <property type="match status" value="1"/>
</dbReference>
<feature type="transmembrane region" description="Helical" evidence="9">
    <location>
        <begin position="128"/>
        <end position="148"/>
    </location>
</feature>
<proteinExistence type="inferred from homology"/>
<dbReference type="InterPro" id="IPR035973">
    <property type="entry name" value="Cyt_c_oxidase_su3-like_sf"/>
</dbReference>
<feature type="transmembrane region" description="Helical" evidence="9">
    <location>
        <begin position="197"/>
        <end position="221"/>
    </location>
</feature>
<evidence type="ECO:0000256" key="2">
    <source>
        <dbReference type="ARBA" id="ARBA00010581"/>
    </source>
</evidence>
<feature type="transmembrane region" description="Helical" evidence="9">
    <location>
        <begin position="242"/>
        <end position="262"/>
    </location>
</feature>
<evidence type="ECO:0000259" key="10">
    <source>
        <dbReference type="PROSITE" id="PS50253"/>
    </source>
</evidence>
<evidence type="ECO:0000256" key="8">
    <source>
        <dbReference type="RuleBase" id="RU003375"/>
    </source>
</evidence>
<feature type="transmembrane region" description="Helical" evidence="9">
    <location>
        <begin position="160"/>
        <end position="177"/>
    </location>
</feature>
<comment type="similarity">
    <text evidence="2 8">Belongs to the cytochrome c oxidase subunit 3 family.</text>
</comment>
<dbReference type="InterPro" id="IPR024791">
    <property type="entry name" value="Cyt_c/ubiquinol_Oxase_su3"/>
</dbReference>
<dbReference type="GO" id="GO:0016020">
    <property type="term" value="C:membrane"/>
    <property type="evidence" value="ECO:0007669"/>
    <property type="project" value="UniProtKB-SubCell"/>
</dbReference>
<feature type="domain" description="Heme-copper oxidase subunit III family profile" evidence="10">
    <location>
        <begin position="4"/>
        <end position="263"/>
    </location>
</feature>
<comment type="subcellular location">
    <subcellularLocation>
        <location evidence="1">Membrane</location>
        <topology evidence="1">Multi-pass membrane protein</topology>
    </subcellularLocation>
</comment>
<dbReference type="Gene3D" id="1.10.287.70">
    <property type="match status" value="1"/>
</dbReference>
<keyword evidence="8 11" id="KW-0496">Mitochondrion</keyword>
<dbReference type="InterPro" id="IPR013833">
    <property type="entry name" value="Cyt_c_oxidase_su3_a-hlx"/>
</dbReference>